<comment type="similarity">
    <text evidence="2">Belongs to the pyruvoyl-dependent arginine decarboxylase family.</text>
</comment>
<dbReference type="PANTHER" id="PTHR40438">
    <property type="entry name" value="PYRUVOYL-DEPENDENT ARGININE DECARBOXYLASE"/>
    <property type="match status" value="1"/>
</dbReference>
<dbReference type="EMBL" id="MFKV01000025">
    <property type="protein sequence ID" value="OGG49870.1"/>
    <property type="molecule type" value="Genomic_DNA"/>
</dbReference>
<sequence>MGLVPRFAFFAAGVGAHKDRLQAFDTALLAAGKFAHNLVTVSSILPAKCEIIAAEEGFAMLEEGEITFCVMAREDTDIKGRYASASVGVVKVKKRGVIGYLSEYHGDARGNAETAFEAKRMAIEMFQTKMGVELAEDDLERLEGATASIRNDGGGWVSAVALCVFVL</sequence>
<evidence type="ECO:0000256" key="3">
    <source>
        <dbReference type="ARBA" id="ARBA00012426"/>
    </source>
</evidence>
<evidence type="ECO:0000256" key="6">
    <source>
        <dbReference type="ARBA" id="ARBA00023239"/>
    </source>
</evidence>
<dbReference type="InterPro" id="IPR002724">
    <property type="entry name" value="Pyruvoyl-dep_arg_deCO2ase"/>
</dbReference>
<dbReference type="PIRSF" id="PIRSF005216">
    <property type="entry name" value="Pyruvoyl-dep_arg_deCO2ase"/>
    <property type="match status" value="1"/>
</dbReference>
<dbReference type="InterPro" id="IPR016105">
    <property type="entry name" value="Pyr-dep_his/arg-deCO2ase_sand"/>
</dbReference>
<reference evidence="9 10" key="1">
    <citation type="journal article" date="2016" name="Nat. Commun.">
        <title>Thousands of microbial genomes shed light on interconnected biogeochemical processes in an aquifer system.</title>
        <authorList>
            <person name="Anantharaman K."/>
            <person name="Brown C.T."/>
            <person name="Hug L.A."/>
            <person name="Sharon I."/>
            <person name="Castelle C.J."/>
            <person name="Probst A.J."/>
            <person name="Thomas B.C."/>
            <person name="Singh A."/>
            <person name="Wilkins M.J."/>
            <person name="Karaoz U."/>
            <person name="Brodie E.L."/>
            <person name="Williams K.H."/>
            <person name="Hubbard S.S."/>
            <person name="Banfield J.F."/>
        </authorList>
    </citation>
    <scope>NUCLEOTIDE SEQUENCE [LARGE SCALE GENOMIC DNA]</scope>
</reference>
<evidence type="ECO:0000256" key="4">
    <source>
        <dbReference type="ARBA" id="ARBA00014727"/>
    </source>
</evidence>
<comment type="cofactor">
    <cofactor evidence="1">
        <name>pyruvate</name>
        <dbReference type="ChEBI" id="CHEBI:15361"/>
    </cofactor>
</comment>
<dbReference type="Proteomes" id="UP000178370">
    <property type="component" value="Unassembled WGS sequence"/>
</dbReference>
<evidence type="ECO:0000256" key="1">
    <source>
        <dbReference type="ARBA" id="ARBA00001928"/>
    </source>
</evidence>
<name>A0A1F6CLI8_9BACT</name>
<evidence type="ECO:0000313" key="9">
    <source>
        <dbReference type="EMBL" id="OGG49870.1"/>
    </source>
</evidence>
<dbReference type="InterPro" id="IPR016104">
    <property type="entry name" value="Pyr-dep_his/arg-deCO2ase"/>
</dbReference>
<proteinExistence type="inferred from homology"/>
<comment type="catalytic activity">
    <reaction evidence="8">
        <text>L-arginine + H(+) = agmatine + CO2</text>
        <dbReference type="Rhea" id="RHEA:17641"/>
        <dbReference type="ChEBI" id="CHEBI:15378"/>
        <dbReference type="ChEBI" id="CHEBI:16526"/>
        <dbReference type="ChEBI" id="CHEBI:32682"/>
        <dbReference type="ChEBI" id="CHEBI:58145"/>
        <dbReference type="EC" id="4.1.1.19"/>
    </reaction>
</comment>
<comment type="caution">
    <text evidence="9">The sequence shown here is derived from an EMBL/GenBank/DDBJ whole genome shotgun (WGS) entry which is preliminary data.</text>
</comment>
<evidence type="ECO:0000256" key="5">
    <source>
        <dbReference type="ARBA" id="ARBA00022793"/>
    </source>
</evidence>
<evidence type="ECO:0000256" key="2">
    <source>
        <dbReference type="ARBA" id="ARBA00008611"/>
    </source>
</evidence>
<evidence type="ECO:0000313" key="10">
    <source>
        <dbReference type="Proteomes" id="UP000178370"/>
    </source>
</evidence>
<dbReference type="SUPFAM" id="SSF56271">
    <property type="entry name" value="Pyruvoyl-dependent histidine and arginine decarboxylases"/>
    <property type="match status" value="1"/>
</dbReference>
<dbReference type="AlphaFoldDB" id="A0A1F6CLI8"/>
<keyword evidence="6" id="KW-0456">Lyase</keyword>
<dbReference type="Gene3D" id="3.50.20.10">
    <property type="entry name" value="Pyruvoyl-Dependent Histidine Decarboxylase, subunit B"/>
    <property type="match status" value="1"/>
</dbReference>
<accession>A0A1F6CLI8</accession>
<dbReference type="EC" id="4.1.1.19" evidence="3"/>
<keyword evidence="5" id="KW-0210">Decarboxylase</keyword>
<gene>
    <name evidence="9" type="ORF">A2763_01615</name>
</gene>
<dbReference type="SFLD" id="SFLDS00055">
    <property type="entry name" value="Pyruvoyl-Dependent_Histidine/A"/>
    <property type="match status" value="1"/>
</dbReference>
<dbReference type="SFLD" id="SFLDG01170">
    <property type="entry name" value="Pyruvoyl-dependent_arginine_de"/>
    <property type="match status" value="1"/>
</dbReference>
<keyword evidence="7" id="KW-0670">Pyruvate</keyword>
<dbReference type="STRING" id="1798482.A2763_01615"/>
<evidence type="ECO:0000256" key="7">
    <source>
        <dbReference type="ARBA" id="ARBA00023317"/>
    </source>
</evidence>
<dbReference type="GO" id="GO:0006527">
    <property type="term" value="P:L-arginine catabolic process"/>
    <property type="evidence" value="ECO:0007669"/>
    <property type="project" value="InterPro"/>
</dbReference>
<dbReference type="HAMAP" id="MF_01404">
    <property type="entry name" value="PvlArgDC"/>
    <property type="match status" value="1"/>
</dbReference>
<evidence type="ECO:0000256" key="8">
    <source>
        <dbReference type="ARBA" id="ARBA00049309"/>
    </source>
</evidence>
<dbReference type="Pfam" id="PF01862">
    <property type="entry name" value="PvlArgDC"/>
    <property type="match status" value="1"/>
</dbReference>
<organism evidence="9 10">
    <name type="scientific">Candidatus Kaiserbacteria bacterium RIFCSPHIGHO2_01_FULL_54_36</name>
    <dbReference type="NCBI Taxonomy" id="1798482"/>
    <lineage>
        <taxon>Bacteria</taxon>
        <taxon>Candidatus Kaiseribacteriota</taxon>
    </lineage>
</organism>
<dbReference type="GO" id="GO:0008792">
    <property type="term" value="F:arginine decarboxylase activity"/>
    <property type="evidence" value="ECO:0007669"/>
    <property type="project" value="UniProtKB-EC"/>
</dbReference>
<dbReference type="PANTHER" id="PTHR40438:SF1">
    <property type="entry name" value="PYRUVOYL-DEPENDENT ARGININE DECARBOXYLASE"/>
    <property type="match status" value="1"/>
</dbReference>
<protein>
    <recommendedName>
        <fullName evidence="4">Pyruvoyl-dependent arginine decarboxylase AaxB</fullName>
        <ecNumber evidence="3">4.1.1.19</ecNumber>
    </recommendedName>
</protein>